<gene>
    <name evidence="19" type="ORF">LITE_LOCUS16162</name>
</gene>
<evidence type="ECO:0000256" key="9">
    <source>
        <dbReference type="ARBA" id="ARBA00022825"/>
    </source>
</evidence>
<accession>A0AAV0JVR4</accession>
<keyword evidence="5" id="KW-0964">Secreted</keyword>
<dbReference type="SUPFAM" id="SSF52025">
    <property type="entry name" value="PA domain"/>
    <property type="match status" value="1"/>
</dbReference>
<keyword evidence="20" id="KW-1185">Reference proteome</keyword>
<dbReference type="GO" id="GO:0009610">
    <property type="term" value="P:response to symbiotic fungus"/>
    <property type="evidence" value="ECO:0007669"/>
    <property type="project" value="UniProtKB-ARBA"/>
</dbReference>
<evidence type="ECO:0000259" key="17">
    <source>
        <dbReference type="Pfam" id="PF05922"/>
    </source>
</evidence>
<dbReference type="InterPro" id="IPR015500">
    <property type="entry name" value="Peptidase_S8_subtilisin-rel"/>
</dbReference>
<dbReference type="Pfam" id="PF05922">
    <property type="entry name" value="Inhibitor_I9"/>
    <property type="match status" value="1"/>
</dbReference>
<feature type="active site" description="Charge relay system" evidence="11 12">
    <location>
        <position position="152"/>
    </location>
</feature>
<keyword evidence="8 12" id="KW-0378">Hydrolase</keyword>
<keyword evidence="9 12" id="KW-0720">Serine protease</keyword>
<feature type="domain" description="Peptidase S8/S53" evidence="15">
    <location>
        <begin position="143"/>
        <end position="582"/>
    </location>
</feature>
<dbReference type="Proteomes" id="UP001154282">
    <property type="component" value="Unassembled WGS sequence"/>
</dbReference>
<feature type="active site" description="Charge relay system" evidence="11 12">
    <location>
        <position position="215"/>
    </location>
</feature>
<evidence type="ECO:0000256" key="7">
    <source>
        <dbReference type="ARBA" id="ARBA00022729"/>
    </source>
</evidence>
<protein>
    <submittedName>
        <fullName evidence="19">Uncharacterized protein</fullName>
    </submittedName>
</protein>
<feature type="active site" description="Charge relay system" evidence="11 12">
    <location>
        <position position="543"/>
    </location>
</feature>
<dbReference type="InterPro" id="IPR010259">
    <property type="entry name" value="S8pro/Inhibitor_I9"/>
</dbReference>
<evidence type="ECO:0000259" key="16">
    <source>
        <dbReference type="Pfam" id="PF02225"/>
    </source>
</evidence>
<evidence type="ECO:0000259" key="18">
    <source>
        <dbReference type="Pfam" id="PF17766"/>
    </source>
</evidence>
<keyword evidence="6 12" id="KW-0645">Protease</keyword>
<dbReference type="Gene3D" id="3.40.50.200">
    <property type="entry name" value="Peptidase S8/S53 domain"/>
    <property type="match status" value="1"/>
</dbReference>
<feature type="signal peptide" evidence="14">
    <location>
        <begin position="1"/>
        <end position="22"/>
    </location>
</feature>
<dbReference type="CDD" id="cd02120">
    <property type="entry name" value="PA_subtilisin_like"/>
    <property type="match status" value="1"/>
</dbReference>
<evidence type="ECO:0000256" key="4">
    <source>
        <dbReference type="ARBA" id="ARBA00022523"/>
    </source>
</evidence>
<evidence type="ECO:0000259" key="15">
    <source>
        <dbReference type="Pfam" id="PF00082"/>
    </source>
</evidence>
<dbReference type="SUPFAM" id="SSF52743">
    <property type="entry name" value="Subtilisin-like"/>
    <property type="match status" value="1"/>
</dbReference>
<dbReference type="EMBL" id="CAMGYJ010000005">
    <property type="protein sequence ID" value="CAI0414053.1"/>
    <property type="molecule type" value="Genomic_DNA"/>
</dbReference>
<dbReference type="PROSITE" id="PS51892">
    <property type="entry name" value="SUBTILASE"/>
    <property type="match status" value="1"/>
</dbReference>
<comment type="function">
    <text evidence="1">Required for arbuscular mycorrhiza (AM) development during AM symbiosis with AM fungi (e.g. Glomeromycota intraradices).</text>
</comment>
<keyword evidence="7 14" id="KW-0732">Signal</keyword>
<dbReference type="Pfam" id="PF17766">
    <property type="entry name" value="fn3_6"/>
    <property type="match status" value="1"/>
</dbReference>
<comment type="subcellular location">
    <subcellularLocation>
        <location evidence="2">Secreted</location>
        <location evidence="2">Extracellular space</location>
        <location evidence="2">Apoplast</location>
    </subcellularLocation>
</comment>
<evidence type="ECO:0000256" key="3">
    <source>
        <dbReference type="ARBA" id="ARBA00011073"/>
    </source>
</evidence>
<evidence type="ECO:0000256" key="8">
    <source>
        <dbReference type="ARBA" id="ARBA00022801"/>
    </source>
</evidence>
<name>A0AAV0JVR4_9ROSI</name>
<evidence type="ECO:0000256" key="14">
    <source>
        <dbReference type="SAM" id="SignalP"/>
    </source>
</evidence>
<dbReference type="Gene3D" id="3.50.30.30">
    <property type="match status" value="1"/>
</dbReference>
<dbReference type="InterPro" id="IPR000209">
    <property type="entry name" value="Peptidase_S8/S53_dom"/>
</dbReference>
<dbReference type="PRINTS" id="PR00723">
    <property type="entry name" value="SUBTILISIN"/>
</dbReference>
<evidence type="ECO:0000256" key="12">
    <source>
        <dbReference type="PROSITE-ProRule" id="PRU01240"/>
    </source>
</evidence>
<feature type="region of interest" description="Disordered" evidence="13">
    <location>
        <begin position="203"/>
        <end position="223"/>
    </location>
</feature>
<dbReference type="Pfam" id="PF00082">
    <property type="entry name" value="Peptidase_S8"/>
    <property type="match status" value="1"/>
</dbReference>
<dbReference type="Pfam" id="PF02225">
    <property type="entry name" value="PA"/>
    <property type="match status" value="1"/>
</dbReference>
<dbReference type="Gene3D" id="3.30.70.80">
    <property type="entry name" value="Peptidase S8 propeptide/proteinase inhibitor I9"/>
    <property type="match status" value="1"/>
</dbReference>
<dbReference type="Gene3D" id="2.60.40.2310">
    <property type="match status" value="1"/>
</dbReference>
<evidence type="ECO:0000313" key="20">
    <source>
        <dbReference type="Proteomes" id="UP001154282"/>
    </source>
</evidence>
<dbReference type="InterPro" id="IPR036852">
    <property type="entry name" value="Peptidase_S8/S53_dom_sf"/>
</dbReference>
<dbReference type="FunFam" id="3.50.30.30:FF:000005">
    <property type="entry name" value="subtilisin-like protease SBT1.5"/>
    <property type="match status" value="1"/>
</dbReference>
<evidence type="ECO:0000256" key="2">
    <source>
        <dbReference type="ARBA" id="ARBA00004271"/>
    </source>
</evidence>
<evidence type="ECO:0000256" key="13">
    <source>
        <dbReference type="SAM" id="MobiDB-lite"/>
    </source>
</evidence>
<reference evidence="19" key="1">
    <citation type="submission" date="2022-08" db="EMBL/GenBank/DDBJ databases">
        <authorList>
            <person name="Gutierrez-Valencia J."/>
        </authorList>
    </citation>
    <scope>NUCLEOTIDE SEQUENCE</scope>
</reference>
<sequence length="757" mass="79821">MALVYLFCLIIFLHSNSHHAQAIKPTAEVAADQKESQQTYIVHVKRAAGTTLAESADNKAFYQSFLPITIASSEQNDRLLYAYDHVFTGFAARLTPNEVNAMAKKDGFVRAYPERIYNLQTTETPQFLGLQQELGFWNQSNFGRGVIIGVLDSGIAPGHPSFNDEGMPPPPSKWKGKCEFNGSECNNKLIGARTFDLAAKTKNGTAGSPADEDGHGTHTSSTAAGSFVQNADALGNAKGTAVGMAPQAHLAMYKVCPLDHCAGSDILAGLDAAIHDGVDVISISLGGEPGTPMYEDMIAIGSYAAMQKGIFVSCAAGNSGPSNSTVSNEAPWYLTVGASTLDRKLSVSAKLGNGEELEGESLSRNFGPTVAWSIFDAASINGQPTSKFCGKGALNGTDLKGKIVLCERGGGVSRVSKGMEVKSAGGAAMILVNGEADGFNTIADAHALPATHASFDSAQKIRAYLNSTSTPIASLLFKGTVAGNNSSAPVVASFSSRGPTLEAVGILKPDIIGPGVNILAAWPFPLDKSTNTKSTFNVESGTSMSCPHLSGIAALLKSSHPTWSPAVIKSAMMTSADLLNREGKQIVDQNLQRADFFATGAGQVNPTRANDPGLVYDIQPDDYIPYLCGLRYTNDQVGIIANKPVNCSQQKTQSSGQLNYPSFSVTLGGPPQTFSRTVTNIGEANSSYIVTILHPAGVDVIVEPSNLTFAEVGQKATYTVTFSRVANSNVASGFAEGFIKWVSDKRVVRSPISVMFK</sequence>
<dbReference type="PANTHER" id="PTHR10795">
    <property type="entry name" value="PROPROTEIN CONVERTASE SUBTILISIN/KEXIN"/>
    <property type="match status" value="1"/>
</dbReference>
<keyword evidence="4" id="KW-0052">Apoplast</keyword>
<keyword evidence="10" id="KW-0325">Glycoprotein</keyword>
<feature type="domain" description="Subtilisin-like protease fibronectin type-III" evidence="18">
    <location>
        <begin position="657"/>
        <end position="754"/>
    </location>
</feature>
<organism evidence="19 20">
    <name type="scientific">Linum tenue</name>
    <dbReference type="NCBI Taxonomy" id="586396"/>
    <lineage>
        <taxon>Eukaryota</taxon>
        <taxon>Viridiplantae</taxon>
        <taxon>Streptophyta</taxon>
        <taxon>Embryophyta</taxon>
        <taxon>Tracheophyta</taxon>
        <taxon>Spermatophyta</taxon>
        <taxon>Magnoliopsida</taxon>
        <taxon>eudicotyledons</taxon>
        <taxon>Gunneridae</taxon>
        <taxon>Pentapetalae</taxon>
        <taxon>rosids</taxon>
        <taxon>fabids</taxon>
        <taxon>Malpighiales</taxon>
        <taxon>Linaceae</taxon>
        <taxon>Linum</taxon>
    </lineage>
</organism>
<dbReference type="InterPro" id="IPR037045">
    <property type="entry name" value="S8pro/Inhibitor_I9_sf"/>
</dbReference>
<feature type="domain" description="PA" evidence="16">
    <location>
        <begin position="389"/>
        <end position="461"/>
    </location>
</feature>
<feature type="domain" description="Inhibitor I9" evidence="17">
    <location>
        <begin position="39"/>
        <end position="120"/>
    </location>
</feature>
<evidence type="ECO:0000256" key="6">
    <source>
        <dbReference type="ARBA" id="ARBA00022670"/>
    </source>
</evidence>
<dbReference type="GO" id="GO:0048046">
    <property type="term" value="C:apoplast"/>
    <property type="evidence" value="ECO:0007669"/>
    <property type="project" value="UniProtKB-SubCell"/>
</dbReference>
<dbReference type="InterPro" id="IPR023827">
    <property type="entry name" value="Peptidase_S8_Asp-AS"/>
</dbReference>
<evidence type="ECO:0000313" key="19">
    <source>
        <dbReference type="EMBL" id="CAI0414053.1"/>
    </source>
</evidence>
<dbReference type="InterPro" id="IPR003137">
    <property type="entry name" value="PA_domain"/>
</dbReference>
<comment type="similarity">
    <text evidence="3 12">Belongs to the peptidase S8 family.</text>
</comment>
<dbReference type="CDD" id="cd04852">
    <property type="entry name" value="Peptidases_S8_3"/>
    <property type="match status" value="1"/>
</dbReference>
<dbReference type="InterPro" id="IPR041469">
    <property type="entry name" value="Subtilisin-like_FN3"/>
</dbReference>
<dbReference type="FunFam" id="3.40.50.200:FF:000006">
    <property type="entry name" value="Subtilisin-like protease SBT1.5"/>
    <property type="match status" value="1"/>
</dbReference>
<dbReference type="InterPro" id="IPR045051">
    <property type="entry name" value="SBT"/>
</dbReference>
<dbReference type="GO" id="GO:0009609">
    <property type="term" value="P:response to symbiotic bacterium"/>
    <property type="evidence" value="ECO:0007669"/>
    <property type="project" value="UniProtKB-ARBA"/>
</dbReference>
<evidence type="ECO:0000256" key="5">
    <source>
        <dbReference type="ARBA" id="ARBA00022525"/>
    </source>
</evidence>
<dbReference type="PROSITE" id="PS00136">
    <property type="entry name" value="SUBTILASE_ASP"/>
    <property type="match status" value="1"/>
</dbReference>
<comment type="caution">
    <text evidence="19">The sequence shown here is derived from an EMBL/GenBank/DDBJ whole genome shotgun (WGS) entry which is preliminary data.</text>
</comment>
<feature type="chain" id="PRO_5043448998" evidence="14">
    <location>
        <begin position="23"/>
        <end position="757"/>
    </location>
</feature>
<evidence type="ECO:0000256" key="11">
    <source>
        <dbReference type="PIRSR" id="PIRSR615500-1"/>
    </source>
</evidence>
<proteinExistence type="inferred from homology"/>
<dbReference type="InterPro" id="IPR046450">
    <property type="entry name" value="PA_dom_sf"/>
</dbReference>
<dbReference type="InterPro" id="IPR034197">
    <property type="entry name" value="Peptidases_S8_3"/>
</dbReference>
<evidence type="ECO:0000256" key="10">
    <source>
        <dbReference type="ARBA" id="ARBA00023180"/>
    </source>
</evidence>
<dbReference type="GO" id="GO:0006508">
    <property type="term" value="P:proteolysis"/>
    <property type="evidence" value="ECO:0007669"/>
    <property type="project" value="UniProtKB-KW"/>
</dbReference>
<evidence type="ECO:0000256" key="1">
    <source>
        <dbReference type="ARBA" id="ARBA00002076"/>
    </source>
</evidence>
<dbReference type="AlphaFoldDB" id="A0AAV0JVR4"/>
<dbReference type="GO" id="GO:0004252">
    <property type="term" value="F:serine-type endopeptidase activity"/>
    <property type="evidence" value="ECO:0007669"/>
    <property type="project" value="UniProtKB-UniRule"/>
</dbReference>